<evidence type="ECO:0000259" key="9">
    <source>
        <dbReference type="PROSITE" id="PS51762"/>
    </source>
</evidence>
<accession>A0A1M5MTU0</accession>
<dbReference type="InterPro" id="IPR008263">
    <property type="entry name" value="GH16_AS"/>
</dbReference>
<evidence type="ECO:0000256" key="7">
    <source>
        <dbReference type="ARBA" id="ARBA00031665"/>
    </source>
</evidence>
<dbReference type="EMBL" id="FQXB01000001">
    <property type="protein sequence ID" value="SHG80686.1"/>
    <property type="molecule type" value="Genomic_DNA"/>
</dbReference>
<organism evidence="10 11">
    <name type="scientific">Cognatiyoonia sediminum</name>
    <dbReference type="NCBI Taxonomy" id="1508389"/>
    <lineage>
        <taxon>Bacteria</taxon>
        <taxon>Pseudomonadati</taxon>
        <taxon>Pseudomonadota</taxon>
        <taxon>Alphaproteobacteria</taxon>
        <taxon>Rhodobacterales</taxon>
        <taxon>Paracoccaceae</taxon>
        <taxon>Cognatiyoonia</taxon>
    </lineage>
</organism>
<keyword evidence="4" id="KW-0326">Glycosidase</keyword>
<dbReference type="InterPro" id="IPR008264">
    <property type="entry name" value="Beta_glucanase"/>
</dbReference>
<dbReference type="PROSITE" id="PS51762">
    <property type="entry name" value="GH16_2"/>
    <property type="match status" value="1"/>
</dbReference>
<dbReference type="AlphaFoldDB" id="A0A1M5MTU0"/>
<evidence type="ECO:0000256" key="5">
    <source>
        <dbReference type="ARBA" id="ARBA00029722"/>
    </source>
</evidence>
<name>A0A1M5MTU0_9RHOB</name>
<dbReference type="PANTHER" id="PTHR31062">
    <property type="entry name" value="XYLOGLUCAN ENDOTRANSGLUCOSYLASE/HYDROLASE PROTEIN 8-RELATED"/>
    <property type="match status" value="1"/>
</dbReference>
<protein>
    <recommendedName>
        <fullName evidence="2">Beta-glucanase</fullName>
    </recommendedName>
    <alternativeName>
        <fullName evidence="7">1,3-1,4-beta-D-glucan 4-glucanohydrolase</fullName>
    </alternativeName>
    <alternativeName>
        <fullName evidence="6">Endo-beta-1,3-1,4 glucanase</fullName>
    </alternativeName>
    <alternativeName>
        <fullName evidence="5">Lichenase</fullName>
    </alternativeName>
</protein>
<evidence type="ECO:0000256" key="6">
    <source>
        <dbReference type="ARBA" id="ARBA00029771"/>
    </source>
</evidence>
<dbReference type="InterPro" id="IPR000757">
    <property type="entry name" value="Beta-glucanase-like"/>
</dbReference>
<dbReference type="PROSITE" id="PS01034">
    <property type="entry name" value="GH16_1"/>
    <property type="match status" value="1"/>
</dbReference>
<dbReference type="Proteomes" id="UP000184074">
    <property type="component" value="Unassembled WGS sequence"/>
</dbReference>
<evidence type="ECO:0000256" key="3">
    <source>
        <dbReference type="ARBA" id="ARBA00022801"/>
    </source>
</evidence>
<dbReference type="STRING" id="1508389.SAMN05444003_1017"/>
<evidence type="ECO:0000313" key="11">
    <source>
        <dbReference type="Proteomes" id="UP000184074"/>
    </source>
</evidence>
<evidence type="ECO:0000256" key="1">
    <source>
        <dbReference type="ARBA" id="ARBA00006865"/>
    </source>
</evidence>
<evidence type="ECO:0000256" key="4">
    <source>
        <dbReference type="ARBA" id="ARBA00023295"/>
    </source>
</evidence>
<dbReference type="PRINTS" id="PR00737">
    <property type="entry name" value="GLHYDRLASE16"/>
</dbReference>
<dbReference type="SUPFAM" id="SSF49899">
    <property type="entry name" value="Concanavalin A-like lectins/glucanases"/>
    <property type="match status" value="1"/>
</dbReference>
<sequence length="240" mass="26735">MRAGLIASVLLAYSLQAEPLLDRFETLDRNLWHVAEYDFIHPAFDTDWRSSQAVADNGLRLKLSPHDGLNRFVGASIRSLETHHYGIYRSRFRAGKGDDVVTGFFTYTGPHYGTRHDEIDIEILGKDPTRLHVAWFVDGELTNHFIPLGFDASESVNDFAFEWLPEGIRWYVNDALVFEASANDGPLPSIPSHLFANIWAVDPSIAVWPGVVEPATTTSAYFDSISFEPTATVSTSDASS</sequence>
<reference evidence="10 11" key="1">
    <citation type="submission" date="2016-11" db="EMBL/GenBank/DDBJ databases">
        <authorList>
            <person name="Jaros S."/>
            <person name="Januszkiewicz K."/>
            <person name="Wedrychowicz H."/>
        </authorList>
    </citation>
    <scope>NUCLEOTIDE SEQUENCE [LARGE SCALE GENOMIC DNA]</scope>
    <source>
        <strain evidence="10 11">DSM 28715</strain>
    </source>
</reference>
<evidence type="ECO:0000256" key="8">
    <source>
        <dbReference type="PIRSR" id="PIRSR608264-1"/>
    </source>
</evidence>
<dbReference type="InterPro" id="IPR044791">
    <property type="entry name" value="Beta-glucanase/XTH"/>
</dbReference>
<keyword evidence="11" id="KW-1185">Reference proteome</keyword>
<gene>
    <name evidence="10" type="ORF">SAMN05444003_1017</name>
</gene>
<dbReference type="GO" id="GO:0004553">
    <property type="term" value="F:hydrolase activity, hydrolyzing O-glycosyl compounds"/>
    <property type="evidence" value="ECO:0007669"/>
    <property type="project" value="InterPro"/>
</dbReference>
<dbReference type="Gene3D" id="2.60.120.200">
    <property type="match status" value="1"/>
</dbReference>
<evidence type="ECO:0000313" key="10">
    <source>
        <dbReference type="EMBL" id="SHG80686.1"/>
    </source>
</evidence>
<dbReference type="Pfam" id="PF00722">
    <property type="entry name" value="Glyco_hydro_16"/>
    <property type="match status" value="1"/>
</dbReference>
<feature type="active site" description="Nucleophile" evidence="8">
    <location>
        <position position="118"/>
    </location>
</feature>
<keyword evidence="3" id="KW-0378">Hydrolase</keyword>
<evidence type="ECO:0000256" key="2">
    <source>
        <dbReference type="ARBA" id="ARBA00014569"/>
    </source>
</evidence>
<feature type="active site" description="Proton donor" evidence="8">
    <location>
        <position position="122"/>
    </location>
</feature>
<comment type="similarity">
    <text evidence="1">Belongs to the glycosyl hydrolase 16 family.</text>
</comment>
<dbReference type="GO" id="GO:0005975">
    <property type="term" value="P:carbohydrate metabolic process"/>
    <property type="evidence" value="ECO:0007669"/>
    <property type="project" value="InterPro"/>
</dbReference>
<dbReference type="InterPro" id="IPR013320">
    <property type="entry name" value="ConA-like_dom_sf"/>
</dbReference>
<feature type="domain" description="GH16" evidence="9">
    <location>
        <begin position="13"/>
        <end position="240"/>
    </location>
</feature>
<proteinExistence type="inferred from homology"/>